<evidence type="ECO:0000313" key="2">
    <source>
        <dbReference type="Proteomes" id="UP000198994"/>
    </source>
</evidence>
<evidence type="ECO:0000313" key="1">
    <source>
        <dbReference type="EMBL" id="SDE88773.1"/>
    </source>
</evidence>
<dbReference type="EMBL" id="FNAV01000009">
    <property type="protein sequence ID" value="SDE88773.1"/>
    <property type="molecule type" value="Genomic_DNA"/>
</dbReference>
<dbReference type="STRING" id="282683.SAMN04488105_10963"/>
<protein>
    <submittedName>
        <fullName evidence="1">Bacteriocin-protection, YdeI or OmpD-Associated</fullName>
    </submittedName>
</protein>
<keyword evidence="2" id="KW-1185">Reference proteome</keyword>
<accession>A0A1G7GL46</accession>
<sequence>MAALEDDFWLAAGFGALTPAALRSWVLHLTQARQSATRISRLKKARAKILRGEGLNDR</sequence>
<proteinExistence type="predicted"/>
<reference evidence="2" key="1">
    <citation type="submission" date="2016-10" db="EMBL/GenBank/DDBJ databases">
        <authorList>
            <person name="Varghese N."/>
            <person name="Submissions S."/>
        </authorList>
    </citation>
    <scope>NUCLEOTIDE SEQUENCE [LARGE SCALE GENOMIC DNA]</scope>
    <source>
        <strain evidence="2">DSM 10146</strain>
    </source>
</reference>
<dbReference type="Proteomes" id="UP000198994">
    <property type="component" value="Unassembled WGS sequence"/>
</dbReference>
<organism evidence="1 2">
    <name type="scientific">Salipiger thiooxidans</name>
    <dbReference type="NCBI Taxonomy" id="282683"/>
    <lineage>
        <taxon>Bacteria</taxon>
        <taxon>Pseudomonadati</taxon>
        <taxon>Pseudomonadota</taxon>
        <taxon>Alphaproteobacteria</taxon>
        <taxon>Rhodobacterales</taxon>
        <taxon>Roseobacteraceae</taxon>
        <taxon>Salipiger</taxon>
    </lineage>
</organism>
<dbReference type="AlphaFoldDB" id="A0A1G7GL46"/>
<gene>
    <name evidence="1" type="ORF">SAMN04488105_10963</name>
</gene>
<dbReference type="Pfam" id="PF13376">
    <property type="entry name" value="OmdA"/>
    <property type="match status" value="1"/>
</dbReference>
<name>A0A1G7GL46_9RHOB</name>